<dbReference type="Proteomes" id="UP001058860">
    <property type="component" value="Chromosome"/>
</dbReference>
<dbReference type="InterPro" id="IPR059117">
    <property type="entry name" value="APS_kinase_dom"/>
</dbReference>
<dbReference type="InterPro" id="IPR027417">
    <property type="entry name" value="P-loop_NTPase"/>
</dbReference>
<dbReference type="PANTHER" id="PTHR42700:SF1">
    <property type="entry name" value="SULFATE ADENYLYLTRANSFERASE"/>
    <property type="match status" value="1"/>
</dbReference>
<sequence length="83" mass="8689">MHEDRGRGFVEVHVATPVEICAQRDPKGLYARARRGELQGLTGAGGEYEPPLAPDLRVGPADTPAAVAGRVVALLTLAATTAR</sequence>
<dbReference type="InterPro" id="IPR050512">
    <property type="entry name" value="Sulf_AdTrans/APS_kinase"/>
</dbReference>
<dbReference type="PANTHER" id="PTHR42700">
    <property type="entry name" value="SULFATE ADENYLYLTRANSFERASE"/>
    <property type="match status" value="1"/>
</dbReference>
<dbReference type="EMBL" id="CP088295">
    <property type="protein sequence ID" value="UUY06288.1"/>
    <property type="molecule type" value="Genomic_DNA"/>
</dbReference>
<proteinExistence type="predicted"/>
<evidence type="ECO:0000256" key="1">
    <source>
        <dbReference type="ARBA" id="ARBA00022679"/>
    </source>
</evidence>
<feature type="domain" description="APS kinase" evidence="2">
    <location>
        <begin position="5"/>
        <end position="58"/>
    </location>
</feature>
<evidence type="ECO:0000259" key="2">
    <source>
        <dbReference type="Pfam" id="PF01583"/>
    </source>
</evidence>
<evidence type="ECO:0000313" key="4">
    <source>
        <dbReference type="Proteomes" id="UP001058860"/>
    </source>
</evidence>
<keyword evidence="1 3" id="KW-0808">Transferase</keyword>
<keyword evidence="3" id="KW-0418">Kinase</keyword>
<gene>
    <name evidence="3" type="ORF">LRS13_09205</name>
</gene>
<dbReference type="Pfam" id="PF01583">
    <property type="entry name" value="APS_kinase"/>
    <property type="match status" value="1"/>
</dbReference>
<dbReference type="EC" id="2.7.1.25" evidence="3"/>
<dbReference type="GO" id="GO:0004020">
    <property type="term" value="F:adenylylsulfate kinase activity"/>
    <property type="evidence" value="ECO:0007669"/>
    <property type="project" value="UniProtKB-EC"/>
</dbReference>
<evidence type="ECO:0000313" key="3">
    <source>
        <dbReference type="EMBL" id="UUY06288.1"/>
    </source>
</evidence>
<organism evidence="3 4">
    <name type="scientific">Svornostia abyssi</name>
    <dbReference type="NCBI Taxonomy" id="2898438"/>
    <lineage>
        <taxon>Bacteria</taxon>
        <taxon>Bacillati</taxon>
        <taxon>Actinomycetota</taxon>
        <taxon>Thermoleophilia</taxon>
        <taxon>Solirubrobacterales</taxon>
        <taxon>Baekduiaceae</taxon>
        <taxon>Svornostia</taxon>
    </lineage>
</organism>
<accession>A0ABY5PNP8</accession>
<dbReference type="Gene3D" id="3.40.50.300">
    <property type="entry name" value="P-loop containing nucleotide triphosphate hydrolases"/>
    <property type="match status" value="1"/>
</dbReference>
<reference evidence="4" key="1">
    <citation type="submission" date="2021-11" db="EMBL/GenBank/DDBJ databases">
        <title>Cultivation dependent microbiological survey of springs from the worlds oldest radium mine currently devoted to the extraction of radon-saturated water.</title>
        <authorList>
            <person name="Kapinusova G."/>
            <person name="Smrhova T."/>
            <person name="Strejcek M."/>
            <person name="Suman J."/>
            <person name="Jani K."/>
            <person name="Pajer P."/>
            <person name="Uhlik O."/>
        </authorList>
    </citation>
    <scope>NUCLEOTIDE SEQUENCE [LARGE SCALE GENOMIC DNA]</scope>
    <source>
        <strain evidence="4">J379</strain>
    </source>
</reference>
<keyword evidence="4" id="KW-1185">Reference proteome</keyword>
<name>A0ABY5PNP8_9ACTN</name>
<dbReference type="SUPFAM" id="SSF52540">
    <property type="entry name" value="P-loop containing nucleoside triphosphate hydrolases"/>
    <property type="match status" value="1"/>
</dbReference>
<protein>
    <submittedName>
        <fullName evidence="3">Adenylyl-sulfate kinase</fullName>
        <ecNumber evidence="3">2.7.1.25</ecNumber>
    </submittedName>
</protein>